<dbReference type="PANTHER" id="PTHR43362:SF1">
    <property type="entry name" value="MANNITOL DEHYDROGENASE 2-RELATED"/>
    <property type="match status" value="1"/>
</dbReference>
<dbReference type="PANTHER" id="PTHR43362">
    <property type="entry name" value="MANNITOL DEHYDROGENASE DSF1-RELATED"/>
    <property type="match status" value="1"/>
</dbReference>
<dbReference type="GO" id="GO:0019594">
    <property type="term" value="P:mannitol metabolic process"/>
    <property type="evidence" value="ECO:0007669"/>
    <property type="project" value="InterPro"/>
</dbReference>
<evidence type="ECO:0000313" key="5">
    <source>
        <dbReference type="EMBL" id="SMQ72191.1"/>
    </source>
</evidence>
<dbReference type="InterPro" id="IPR036291">
    <property type="entry name" value="NAD(P)-bd_dom_sf"/>
</dbReference>
<dbReference type="InterPro" id="IPR000669">
    <property type="entry name" value="Mannitol_DH"/>
</dbReference>
<name>A0A1Y6FF21_9HYPH</name>
<keyword evidence="2" id="KW-0520">NAD</keyword>
<dbReference type="Gene3D" id="3.40.50.720">
    <property type="entry name" value="NAD(P)-binding Rossmann-like Domain"/>
    <property type="match status" value="1"/>
</dbReference>
<reference evidence="6" key="1">
    <citation type="submission" date="2017-04" db="EMBL/GenBank/DDBJ databases">
        <authorList>
            <person name="Varghese N."/>
            <person name="Submissions S."/>
        </authorList>
    </citation>
    <scope>NUCLEOTIDE SEQUENCE [LARGE SCALE GENOMIC DNA]</scope>
</reference>
<gene>
    <name evidence="5" type="ORF">SAMN06295905_2076</name>
</gene>
<evidence type="ECO:0000259" key="4">
    <source>
        <dbReference type="Pfam" id="PF08125"/>
    </source>
</evidence>
<dbReference type="PRINTS" id="PR00084">
    <property type="entry name" value="MTLDHDRGNASE"/>
</dbReference>
<dbReference type="SUPFAM" id="SSF51735">
    <property type="entry name" value="NAD(P)-binding Rossmann-fold domains"/>
    <property type="match status" value="1"/>
</dbReference>
<dbReference type="InterPro" id="IPR013328">
    <property type="entry name" value="6PGD_dom2"/>
</dbReference>
<protein>
    <submittedName>
        <fullName evidence="5">Mannitol 2-dehydrogenase</fullName>
    </submittedName>
</protein>
<keyword evidence="1" id="KW-0560">Oxidoreductase</keyword>
<feature type="domain" description="Mannitol dehydrogenase C-terminal" evidence="4">
    <location>
        <begin position="314"/>
        <end position="503"/>
    </location>
</feature>
<evidence type="ECO:0000256" key="2">
    <source>
        <dbReference type="ARBA" id="ARBA00023027"/>
    </source>
</evidence>
<dbReference type="PROSITE" id="PS00974">
    <property type="entry name" value="MANNITOL_DHGENASE"/>
    <property type="match status" value="1"/>
</dbReference>
<dbReference type="SUPFAM" id="SSF48179">
    <property type="entry name" value="6-phosphogluconate dehydrogenase C-terminal domain-like"/>
    <property type="match status" value="1"/>
</dbReference>
<dbReference type="AlphaFoldDB" id="A0A1Y6FF21"/>
<dbReference type="InterPro" id="IPR050988">
    <property type="entry name" value="Mannitol_DH/Oxidoreductase"/>
</dbReference>
<dbReference type="Pfam" id="PF01232">
    <property type="entry name" value="Mannitol_dh"/>
    <property type="match status" value="1"/>
</dbReference>
<dbReference type="InterPro" id="IPR013131">
    <property type="entry name" value="Mannitol_DH_N"/>
</dbReference>
<dbReference type="Proteomes" id="UP000194474">
    <property type="component" value="Unassembled WGS sequence"/>
</dbReference>
<dbReference type="Gene3D" id="1.10.1040.10">
    <property type="entry name" value="N-(1-d-carboxylethyl)-l-norvaline Dehydrogenase, domain 2"/>
    <property type="match status" value="1"/>
</dbReference>
<dbReference type="InterPro" id="IPR023027">
    <property type="entry name" value="Mannitol_DH_CS"/>
</dbReference>
<evidence type="ECO:0000313" key="6">
    <source>
        <dbReference type="Proteomes" id="UP000194474"/>
    </source>
</evidence>
<dbReference type="GO" id="GO:0016616">
    <property type="term" value="F:oxidoreductase activity, acting on the CH-OH group of donors, NAD or NADP as acceptor"/>
    <property type="evidence" value="ECO:0007669"/>
    <property type="project" value="TreeGrafter"/>
</dbReference>
<proteinExistence type="predicted"/>
<dbReference type="InterPro" id="IPR008927">
    <property type="entry name" value="6-PGluconate_DH-like_C_sf"/>
</dbReference>
<feature type="domain" description="Mannitol dehydrogenase N-terminal" evidence="3">
    <location>
        <begin position="57"/>
        <end position="306"/>
    </location>
</feature>
<dbReference type="InterPro" id="IPR013118">
    <property type="entry name" value="Mannitol_DH_C"/>
</dbReference>
<organism evidence="5 6">
    <name type="scientific">Devosia lucknowensis</name>
    <dbReference type="NCBI Taxonomy" id="1096929"/>
    <lineage>
        <taxon>Bacteria</taxon>
        <taxon>Pseudomonadati</taxon>
        <taxon>Pseudomonadota</taxon>
        <taxon>Alphaproteobacteria</taxon>
        <taxon>Hyphomicrobiales</taxon>
        <taxon>Devosiaceae</taxon>
        <taxon>Devosia</taxon>
    </lineage>
</organism>
<evidence type="ECO:0000259" key="3">
    <source>
        <dbReference type="Pfam" id="PF01232"/>
    </source>
</evidence>
<dbReference type="EMBL" id="FXWK01000001">
    <property type="protein sequence ID" value="SMQ72191.1"/>
    <property type="molecule type" value="Genomic_DNA"/>
</dbReference>
<keyword evidence="6" id="KW-1185">Reference proteome</keyword>
<dbReference type="Pfam" id="PF08125">
    <property type="entry name" value="Mannitol_dh_C"/>
    <property type="match status" value="1"/>
</dbReference>
<sequence>MSFPRKREPLFPCNGGSRFRGYDSEVYLDMTKLSVATLPSITTAARPAYSRDTLTPGIVHFGVGNFHRAHQAVYLDALFNRGEGHDWALIGAGVREADEAMRQKLMGQDWLTTVVEQEADSSSARITGVMIDYLKPGDSAAVIARLADPAIRIVSLTITEGGYYIDPASQKFDPTHPDIVYDAANPDAPKTAFGLILAGLVARKNAGLQPFTVMSCDNIPGNGHVTENAVAGLARLVDPALAEWVKTSVAFPNGMVDRITPATSDREKKLLAENFGIDDSWPVFCENFKQWVLEDNFPAGRPALEKVGVQFVPDVAPYEHMKIRILNGGHATIAYPAGLMDIHFVHEAMEHPLVSAFLRKIETEEIIPVVPPVPDTDLHDYLALCEKRFANPKIGDTIRRLALDGSNRQPKFIIPSALDRANADHSLTGLALVSAFWCRYCYGTTDSGEEIAQNDPSWDRLTAQSRKARENPAAWLEMTDIYGDLAKAPSFVAAFTKSLNHIWKNGTEATLQAYLADRL</sequence>
<evidence type="ECO:0000256" key="1">
    <source>
        <dbReference type="ARBA" id="ARBA00023002"/>
    </source>
</evidence>
<accession>A0A1Y6FF21</accession>